<gene>
    <name evidence="2" type="ORF">POM88_012907</name>
</gene>
<keyword evidence="1" id="KW-0472">Membrane</keyword>
<feature type="transmembrane region" description="Helical" evidence="1">
    <location>
        <begin position="83"/>
        <end position="106"/>
    </location>
</feature>
<name>A0AAD8IZX9_9APIA</name>
<dbReference type="Proteomes" id="UP001237642">
    <property type="component" value="Unassembled WGS sequence"/>
</dbReference>
<feature type="transmembrane region" description="Helical" evidence="1">
    <location>
        <begin position="41"/>
        <end position="63"/>
    </location>
</feature>
<evidence type="ECO:0000313" key="2">
    <source>
        <dbReference type="EMBL" id="KAK1393851.1"/>
    </source>
</evidence>
<feature type="transmembrane region" description="Helical" evidence="1">
    <location>
        <begin position="384"/>
        <end position="410"/>
    </location>
</feature>
<feature type="transmembrane region" description="Helical" evidence="1">
    <location>
        <begin position="342"/>
        <end position="363"/>
    </location>
</feature>
<sequence>MSERDIPRKAVEDQPKKIANDQQKEVKFDRKDAHVKTLDDLVNVNSLFTLAVFVGLTQASPGARSLENRDDCNAGPGVAKMLILYEVVAFACFLLSSLVAKVLKLILSMDGIRFKLVHEGFDLKDFLLILTASASVSGIILLTLSVVNLVQIRIGLYSCGSAEARRAIWALCTIVAIALIIYVVSIIVAIYASIIGDTSGKNITDADSSKPDELLKMTERRIPAEELVEAIIVRWNGREKEVKYDRKKVHIRTLDDLVNVNTLFTLAVFVGLSQASPGVHSLENREECNADPRVAKMLVLYEVVAFACFLLSSLVAKVLKLFLNLDGNRFKFVREGVVLKDFLLILTASASVSGIILLLLSVVNVVQVRIGLYSCGSVEARKAIWALCTIVAIALVIYVVSISVAIYASITGDALYCDLNRNNRETSRGESYALADQGLSVVGNPDVKV</sequence>
<keyword evidence="1" id="KW-1133">Transmembrane helix</keyword>
<proteinExistence type="predicted"/>
<reference evidence="2" key="2">
    <citation type="submission" date="2023-05" db="EMBL/GenBank/DDBJ databases">
        <authorList>
            <person name="Schelkunov M.I."/>
        </authorList>
    </citation>
    <scope>NUCLEOTIDE SEQUENCE</scope>
    <source>
        <strain evidence="2">Hsosn_3</strain>
        <tissue evidence="2">Leaf</tissue>
    </source>
</reference>
<dbReference type="PANTHER" id="PTHR33430:SF1">
    <property type="entry name" value="PGG DOMAIN-CONTAINING PROTEIN"/>
    <property type="match status" value="1"/>
</dbReference>
<feature type="transmembrane region" description="Helical" evidence="1">
    <location>
        <begin position="126"/>
        <end position="147"/>
    </location>
</feature>
<dbReference type="EMBL" id="JAUIZM010000003">
    <property type="protein sequence ID" value="KAK1393851.1"/>
    <property type="molecule type" value="Genomic_DNA"/>
</dbReference>
<feature type="transmembrane region" description="Helical" evidence="1">
    <location>
        <begin position="167"/>
        <end position="192"/>
    </location>
</feature>
<feature type="transmembrane region" description="Helical" evidence="1">
    <location>
        <begin position="299"/>
        <end position="322"/>
    </location>
</feature>
<evidence type="ECO:0000313" key="3">
    <source>
        <dbReference type="Proteomes" id="UP001237642"/>
    </source>
</evidence>
<evidence type="ECO:0000256" key="1">
    <source>
        <dbReference type="SAM" id="Phobius"/>
    </source>
</evidence>
<reference evidence="2" key="1">
    <citation type="submission" date="2023-02" db="EMBL/GenBank/DDBJ databases">
        <title>Genome of toxic invasive species Heracleum sosnowskyi carries increased number of genes despite the absence of recent whole-genome duplications.</title>
        <authorList>
            <person name="Schelkunov M."/>
            <person name="Shtratnikova V."/>
            <person name="Makarenko M."/>
            <person name="Klepikova A."/>
            <person name="Omelchenko D."/>
            <person name="Novikova G."/>
            <person name="Obukhova E."/>
            <person name="Bogdanov V."/>
            <person name="Penin A."/>
            <person name="Logacheva M."/>
        </authorList>
    </citation>
    <scope>NUCLEOTIDE SEQUENCE</scope>
    <source>
        <strain evidence="2">Hsosn_3</strain>
        <tissue evidence="2">Leaf</tissue>
    </source>
</reference>
<keyword evidence="3" id="KW-1185">Reference proteome</keyword>
<dbReference type="AlphaFoldDB" id="A0AAD8IZX9"/>
<keyword evidence="1" id="KW-0812">Transmembrane</keyword>
<organism evidence="2 3">
    <name type="scientific">Heracleum sosnowskyi</name>
    <dbReference type="NCBI Taxonomy" id="360622"/>
    <lineage>
        <taxon>Eukaryota</taxon>
        <taxon>Viridiplantae</taxon>
        <taxon>Streptophyta</taxon>
        <taxon>Embryophyta</taxon>
        <taxon>Tracheophyta</taxon>
        <taxon>Spermatophyta</taxon>
        <taxon>Magnoliopsida</taxon>
        <taxon>eudicotyledons</taxon>
        <taxon>Gunneridae</taxon>
        <taxon>Pentapetalae</taxon>
        <taxon>asterids</taxon>
        <taxon>campanulids</taxon>
        <taxon>Apiales</taxon>
        <taxon>Apiaceae</taxon>
        <taxon>Apioideae</taxon>
        <taxon>apioid superclade</taxon>
        <taxon>Tordylieae</taxon>
        <taxon>Tordyliinae</taxon>
        <taxon>Heracleum</taxon>
    </lineage>
</organism>
<protein>
    <submittedName>
        <fullName evidence="2">Uncharacterized protein</fullName>
    </submittedName>
</protein>
<dbReference type="PANTHER" id="PTHR33430">
    <property type="entry name" value="MATERNAL EFFECT EMBRYO ARREST PROTEIN"/>
    <property type="match status" value="1"/>
</dbReference>
<accession>A0AAD8IZX9</accession>
<comment type="caution">
    <text evidence="2">The sequence shown here is derived from an EMBL/GenBank/DDBJ whole genome shotgun (WGS) entry which is preliminary data.</text>
</comment>